<dbReference type="EMBL" id="BA000023">
    <property type="protein sequence ID" value="BAB66071.1"/>
    <property type="molecule type" value="Genomic_DNA"/>
</dbReference>
<evidence type="ECO:0000313" key="3">
    <source>
        <dbReference type="Proteomes" id="UP000001015"/>
    </source>
</evidence>
<feature type="transmembrane region" description="Helical" evidence="1">
    <location>
        <begin position="124"/>
        <end position="149"/>
    </location>
</feature>
<protein>
    <submittedName>
        <fullName evidence="2">Uncharacterized protein</fullName>
    </submittedName>
</protein>
<dbReference type="AlphaFoldDB" id="Q972U2"/>
<sequence length="159" mass="17732">MSRKKGVYNIGLSYIGRGALYLFIFSIFFGISEYYNILLVVAMLITVLAGLSFRQGFSRLSAGHKVGYISSFLIIIASPLIILSLAFPQIGLPSYLVLISGFVGISFEYYWIYFDYRTKNLNYASLLCSISILLLVLLGKVPFSLLFLIGQAVAVRSLR</sequence>
<feature type="transmembrane region" description="Helical" evidence="1">
    <location>
        <begin position="66"/>
        <end position="87"/>
    </location>
</feature>
<proteinExistence type="predicted"/>
<dbReference type="KEGG" id="sto:STK_10420"/>
<organism evidence="2 3">
    <name type="scientific">Sulfurisphaera tokodaii (strain DSM 16993 / JCM 10545 / NBRC 100140 / 7)</name>
    <name type="common">Sulfolobus tokodaii</name>
    <dbReference type="NCBI Taxonomy" id="273063"/>
    <lineage>
        <taxon>Archaea</taxon>
        <taxon>Thermoproteota</taxon>
        <taxon>Thermoprotei</taxon>
        <taxon>Sulfolobales</taxon>
        <taxon>Sulfolobaceae</taxon>
        <taxon>Sulfurisphaera</taxon>
    </lineage>
</organism>
<keyword evidence="1" id="KW-1133">Transmembrane helix</keyword>
<evidence type="ECO:0000313" key="2">
    <source>
        <dbReference type="EMBL" id="BAB66071.1"/>
    </source>
</evidence>
<name>Q972U2_SULTO</name>
<feature type="transmembrane region" description="Helical" evidence="1">
    <location>
        <begin position="34"/>
        <end position="54"/>
    </location>
</feature>
<evidence type="ECO:0000256" key="1">
    <source>
        <dbReference type="SAM" id="Phobius"/>
    </source>
</evidence>
<keyword evidence="1" id="KW-0812">Transmembrane</keyword>
<gene>
    <name evidence="2" type="primary">ST1042</name>
    <name evidence="2" type="ordered locus">STK_10420</name>
</gene>
<keyword evidence="3" id="KW-1185">Reference proteome</keyword>
<dbReference type="Proteomes" id="UP000001015">
    <property type="component" value="Chromosome"/>
</dbReference>
<accession>Q972U2</accession>
<feature type="transmembrane region" description="Helical" evidence="1">
    <location>
        <begin position="7"/>
        <end position="28"/>
    </location>
</feature>
<feature type="transmembrane region" description="Helical" evidence="1">
    <location>
        <begin position="93"/>
        <end position="112"/>
    </location>
</feature>
<keyword evidence="1" id="KW-0472">Membrane</keyword>
<dbReference type="STRING" id="273063.STK_10420"/>
<reference evidence="3" key="1">
    <citation type="journal article" date="2001" name="DNA Res.">
        <title>Complete genome sequence of an aerobic thermoacidophilic Crenarchaeon, Sulfolobus tokodaii strain7.</title>
        <authorList>
            <person name="Kawarabayasi Y."/>
            <person name="Hino Y."/>
            <person name="Horikawa H."/>
            <person name="Jin-no K."/>
            <person name="Takahashi M."/>
            <person name="Sekine M."/>
            <person name="Baba S."/>
            <person name="Ankai A."/>
            <person name="Kosugi H."/>
            <person name="Hosoyama A."/>
            <person name="Fukui S."/>
            <person name="Nagai Y."/>
            <person name="Nishijima K."/>
            <person name="Otsuka R."/>
            <person name="Nakazawa H."/>
            <person name="Takamiya M."/>
            <person name="Kato Y."/>
            <person name="Yoshizawa T."/>
            <person name="Tanaka T."/>
            <person name="Kudoh Y."/>
            <person name="Yamazaki J."/>
            <person name="Kushida N."/>
            <person name="Oguchi A."/>
            <person name="Aoki K."/>
            <person name="Masuda S."/>
            <person name="Yanagii M."/>
            <person name="Nishimura M."/>
            <person name="Yamagishi A."/>
            <person name="Oshima T."/>
            <person name="Kikuchi H."/>
        </authorList>
    </citation>
    <scope>NUCLEOTIDE SEQUENCE [LARGE SCALE GENOMIC DNA]</scope>
    <source>
        <strain evidence="3">DSM 16993 / JCM 10545 / NBRC 100140 / 7</strain>
    </source>
</reference>